<dbReference type="EMBL" id="BAAFJT010000001">
    <property type="protein sequence ID" value="GAB0176064.1"/>
    <property type="molecule type" value="Genomic_DNA"/>
</dbReference>
<protein>
    <submittedName>
        <fullName evidence="2">Zinc finger protein 704-like</fullName>
    </submittedName>
</protein>
<gene>
    <name evidence="2" type="ORF">GRJ2_000071600</name>
</gene>
<feature type="region of interest" description="Disordered" evidence="1">
    <location>
        <begin position="58"/>
        <end position="83"/>
    </location>
</feature>
<dbReference type="AlphaFoldDB" id="A0ABC9VTG6"/>
<feature type="compositionally biased region" description="Basic and acidic residues" evidence="1">
    <location>
        <begin position="58"/>
        <end position="68"/>
    </location>
</feature>
<sequence>MRIGRATGARSPDGGQSLMVYSSGCYSGQCFNIFADELDHRAECILSKFADDTKLKGMADKPHGHADIQSDVSNLEKQTPEKE</sequence>
<evidence type="ECO:0000313" key="3">
    <source>
        <dbReference type="Proteomes" id="UP001623348"/>
    </source>
</evidence>
<keyword evidence="3" id="KW-1185">Reference proteome</keyword>
<dbReference type="Proteomes" id="UP001623348">
    <property type="component" value="Unassembled WGS sequence"/>
</dbReference>
<comment type="caution">
    <text evidence="2">The sequence shown here is derived from an EMBL/GenBank/DDBJ whole genome shotgun (WGS) entry which is preliminary data.</text>
</comment>
<organism evidence="2 3">
    <name type="scientific">Grus japonensis</name>
    <name type="common">Japanese crane</name>
    <name type="synonym">Red-crowned crane</name>
    <dbReference type="NCBI Taxonomy" id="30415"/>
    <lineage>
        <taxon>Eukaryota</taxon>
        <taxon>Metazoa</taxon>
        <taxon>Chordata</taxon>
        <taxon>Craniata</taxon>
        <taxon>Vertebrata</taxon>
        <taxon>Euteleostomi</taxon>
        <taxon>Archelosauria</taxon>
        <taxon>Archosauria</taxon>
        <taxon>Dinosauria</taxon>
        <taxon>Saurischia</taxon>
        <taxon>Theropoda</taxon>
        <taxon>Coelurosauria</taxon>
        <taxon>Aves</taxon>
        <taxon>Neognathae</taxon>
        <taxon>Neoaves</taxon>
        <taxon>Gruiformes</taxon>
        <taxon>Gruidae</taxon>
        <taxon>Grus</taxon>
    </lineage>
</organism>
<evidence type="ECO:0000256" key="1">
    <source>
        <dbReference type="SAM" id="MobiDB-lite"/>
    </source>
</evidence>
<accession>A0ABC9VTG6</accession>
<evidence type="ECO:0000313" key="2">
    <source>
        <dbReference type="EMBL" id="GAB0176064.1"/>
    </source>
</evidence>
<reference evidence="2 3" key="1">
    <citation type="submission" date="2024-06" db="EMBL/GenBank/DDBJ databases">
        <title>The draft genome of Grus japonensis, version 3.</title>
        <authorList>
            <person name="Nabeshima K."/>
            <person name="Suzuki S."/>
            <person name="Onuma M."/>
        </authorList>
    </citation>
    <scope>NUCLEOTIDE SEQUENCE [LARGE SCALE GENOMIC DNA]</scope>
    <source>
        <strain evidence="2 3">451A</strain>
    </source>
</reference>
<name>A0ABC9VTG6_GRUJA</name>
<proteinExistence type="predicted"/>